<proteinExistence type="inferred from homology"/>
<dbReference type="PROSITE" id="PS00101">
    <property type="entry name" value="HEXAPEP_TRANSFERASES"/>
    <property type="match status" value="1"/>
</dbReference>
<protein>
    <recommendedName>
        <fullName evidence="5">Acetyltransferase</fullName>
        <ecNumber evidence="5">2.3.1.-</ecNumber>
    </recommendedName>
</protein>
<evidence type="ECO:0000313" key="7">
    <source>
        <dbReference type="EMBL" id="REI39263.1"/>
    </source>
</evidence>
<gene>
    <name evidence="7" type="ORF">DYH56_15440</name>
</gene>
<keyword evidence="8" id="KW-1185">Reference proteome</keyword>
<feature type="domain" description="Maltose/galactoside acetyltransferase" evidence="6">
    <location>
        <begin position="5"/>
        <end position="59"/>
    </location>
</feature>
<evidence type="ECO:0000313" key="8">
    <source>
        <dbReference type="Proteomes" id="UP000263486"/>
    </source>
</evidence>
<keyword evidence="4 5" id="KW-0012">Acyltransferase</keyword>
<evidence type="ECO:0000256" key="3">
    <source>
        <dbReference type="ARBA" id="ARBA00022737"/>
    </source>
</evidence>
<name>A0ABX9KDD4_9FUSO</name>
<keyword evidence="3" id="KW-0677">Repeat</keyword>
<keyword evidence="2 5" id="KW-0808">Transferase</keyword>
<dbReference type="EC" id="2.3.1.-" evidence="5"/>
<dbReference type="SUPFAM" id="SSF51161">
    <property type="entry name" value="Trimeric LpxA-like enzymes"/>
    <property type="match status" value="1"/>
</dbReference>
<dbReference type="PANTHER" id="PTHR43017:SF1">
    <property type="entry name" value="ACETYLTRANSFERASE YJL218W-RELATED"/>
    <property type="match status" value="1"/>
</dbReference>
<dbReference type="PANTHER" id="PTHR43017">
    <property type="entry name" value="GALACTOSIDE O-ACETYLTRANSFERASE"/>
    <property type="match status" value="1"/>
</dbReference>
<dbReference type="Proteomes" id="UP000263486">
    <property type="component" value="Unassembled WGS sequence"/>
</dbReference>
<dbReference type="InterPro" id="IPR001451">
    <property type="entry name" value="Hexapep"/>
</dbReference>
<dbReference type="Pfam" id="PF12464">
    <property type="entry name" value="Mac"/>
    <property type="match status" value="1"/>
</dbReference>
<dbReference type="InterPro" id="IPR011004">
    <property type="entry name" value="Trimer_LpxA-like_sf"/>
</dbReference>
<evidence type="ECO:0000259" key="6">
    <source>
        <dbReference type="SMART" id="SM01266"/>
    </source>
</evidence>
<dbReference type="InterPro" id="IPR018357">
    <property type="entry name" value="Hexapep_transf_CS"/>
</dbReference>
<sequence length="183" mass="20178">MKSEKEKMLAGELYFAGDQNLMDDRLMARVLISEYNSTKPIETEERKEILEKLMVVKGEIKIEPPFYCDYGYNIEVGKNFYANFSCTILDVNRVIIGDNVMFGPNVQVYTATHPLDAEERIKGLESSKPITIGDNVWIGGGAVLLPGITIGKNTTIGAGSVVTKDIPDNVFAGGNPCKIIKKL</sequence>
<organism evidence="7 8">
    <name type="scientific">Psychrilyobacter piezotolerans</name>
    <dbReference type="NCBI Taxonomy" id="2293438"/>
    <lineage>
        <taxon>Bacteria</taxon>
        <taxon>Fusobacteriati</taxon>
        <taxon>Fusobacteriota</taxon>
        <taxon>Fusobacteriia</taxon>
        <taxon>Fusobacteriales</taxon>
        <taxon>Fusobacteriaceae</taxon>
        <taxon>Psychrilyobacter</taxon>
    </lineage>
</organism>
<dbReference type="InterPro" id="IPR024688">
    <property type="entry name" value="Mac_dom"/>
</dbReference>
<dbReference type="Pfam" id="PF00132">
    <property type="entry name" value="Hexapep"/>
    <property type="match status" value="1"/>
</dbReference>
<accession>A0ABX9KDD4</accession>
<evidence type="ECO:0000256" key="2">
    <source>
        <dbReference type="ARBA" id="ARBA00022679"/>
    </source>
</evidence>
<evidence type="ECO:0000256" key="1">
    <source>
        <dbReference type="ARBA" id="ARBA00007274"/>
    </source>
</evidence>
<evidence type="ECO:0000256" key="4">
    <source>
        <dbReference type="ARBA" id="ARBA00023315"/>
    </source>
</evidence>
<dbReference type="InterPro" id="IPR039369">
    <property type="entry name" value="LacA-like"/>
</dbReference>
<evidence type="ECO:0000256" key="5">
    <source>
        <dbReference type="RuleBase" id="RU367021"/>
    </source>
</evidence>
<dbReference type="EMBL" id="QUAJ01000057">
    <property type="protein sequence ID" value="REI39263.1"/>
    <property type="molecule type" value="Genomic_DNA"/>
</dbReference>
<comment type="caution">
    <text evidence="7">The sequence shown here is derived from an EMBL/GenBank/DDBJ whole genome shotgun (WGS) entry which is preliminary data.</text>
</comment>
<dbReference type="CDD" id="cd03357">
    <property type="entry name" value="LbH_MAT_GAT"/>
    <property type="match status" value="1"/>
</dbReference>
<dbReference type="SMART" id="SM01266">
    <property type="entry name" value="Mac"/>
    <property type="match status" value="1"/>
</dbReference>
<dbReference type="Gene3D" id="2.160.10.10">
    <property type="entry name" value="Hexapeptide repeat proteins"/>
    <property type="match status" value="1"/>
</dbReference>
<comment type="similarity">
    <text evidence="1 5">Belongs to the transferase hexapeptide repeat family.</text>
</comment>
<dbReference type="RefSeq" id="WP_114643757.1">
    <property type="nucleotide sequence ID" value="NZ_JAACIO010000006.1"/>
</dbReference>
<reference evidence="7 8" key="1">
    <citation type="submission" date="2018-08" db="EMBL/GenBank/DDBJ databases">
        <title>Draft genome sequence of Psychrilyobacter sp. strain SD5 isolated from Black Sea water.</title>
        <authorList>
            <person name="Yadav S."/>
            <person name="Villanueva L."/>
            <person name="Damste J.S.S."/>
        </authorList>
    </citation>
    <scope>NUCLEOTIDE SEQUENCE [LARGE SCALE GENOMIC DNA]</scope>
    <source>
        <strain evidence="7 8">SD5</strain>
    </source>
</reference>